<gene>
    <name evidence="5" type="ORF">S01H1_81458</name>
</gene>
<evidence type="ECO:0000259" key="4">
    <source>
        <dbReference type="Pfam" id="PF00881"/>
    </source>
</evidence>
<organism evidence="5">
    <name type="scientific">marine sediment metagenome</name>
    <dbReference type="NCBI Taxonomy" id="412755"/>
    <lineage>
        <taxon>unclassified sequences</taxon>
        <taxon>metagenomes</taxon>
        <taxon>ecological metagenomes</taxon>
    </lineage>
</organism>
<dbReference type="InterPro" id="IPR029479">
    <property type="entry name" value="Nitroreductase"/>
</dbReference>
<feature type="domain" description="Nitroreductase" evidence="4">
    <location>
        <begin position="1"/>
        <end position="165"/>
    </location>
</feature>
<dbReference type="PANTHER" id="PTHR23026">
    <property type="entry name" value="NADPH NITROREDUCTASE"/>
    <property type="match status" value="1"/>
</dbReference>
<reference evidence="5" key="1">
    <citation type="journal article" date="2014" name="Front. Microbiol.">
        <title>High frequency of phylogenetically diverse reductive dehalogenase-homologous genes in deep subseafloor sedimentary metagenomes.</title>
        <authorList>
            <person name="Kawai M."/>
            <person name="Futagami T."/>
            <person name="Toyoda A."/>
            <person name="Takaki Y."/>
            <person name="Nishi S."/>
            <person name="Hori S."/>
            <person name="Arai W."/>
            <person name="Tsubouchi T."/>
            <person name="Morono Y."/>
            <person name="Uchiyama I."/>
            <person name="Ito T."/>
            <person name="Fujiyama A."/>
            <person name="Inagaki F."/>
            <person name="Takami H."/>
        </authorList>
    </citation>
    <scope>NUCLEOTIDE SEQUENCE</scope>
    <source>
        <strain evidence="5">Expedition CK06-06</strain>
    </source>
</reference>
<protein>
    <recommendedName>
        <fullName evidence="4">Nitroreductase domain-containing protein</fullName>
    </recommendedName>
</protein>
<evidence type="ECO:0000256" key="3">
    <source>
        <dbReference type="ARBA" id="ARBA00023002"/>
    </source>
</evidence>
<evidence type="ECO:0000256" key="2">
    <source>
        <dbReference type="ARBA" id="ARBA00022643"/>
    </source>
</evidence>
<accession>X0Z351</accession>
<keyword evidence="2" id="KW-0288">FMN</keyword>
<comment type="caution">
    <text evidence="5">The sequence shown here is derived from an EMBL/GenBank/DDBJ whole genome shotgun (WGS) entry which is preliminary data.</text>
</comment>
<dbReference type="InterPro" id="IPR050627">
    <property type="entry name" value="Nitroreductase/BluB"/>
</dbReference>
<dbReference type="GO" id="GO:0016491">
    <property type="term" value="F:oxidoreductase activity"/>
    <property type="evidence" value="ECO:0007669"/>
    <property type="project" value="UniProtKB-KW"/>
</dbReference>
<dbReference type="EMBL" id="BARS01055123">
    <property type="protein sequence ID" value="GAG43011.1"/>
    <property type="molecule type" value="Genomic_DNA"/>
</dbReference>
<dbReference type="InterPro" id="IPR000415">
    <property type="entry name" value="Nitroreductase-like"/>
</dbReference>
<feature type="non-terminal residue" evidence="5">
    <location>
        <position position="1"/>
    </location>
</feature>
<sequence length="193" mass="20867">RAMRRLKTDPVPDDLIWKLLEAAIRAPSGGNRQPWNFIVVRDPDTKTKIAEWYLDGWNKSYGPARGASTANQAIAKTLASADHLAHHLAEVPVLIIGTIRSTGGAADLLSGASIYPALQNLMLAARALGLGTTLTTLHRAHEAEVKQLLGVPEDVETVALIPVGWPKGRFGAGPRLPAAKVTYWDKWGSTRQP</sequence>
<keyword evidence="3" id="KW-0560">Oxidoreductase</keyword>
<dbReference type="SUPFAM" id="SSF55469">
    <property type="entry name" value="FMN-dependent nitroreductase-like"/>
    <property type="match status" value="1"/>
</dbReference>
<dbReference type="PANTHER" id="PTHR23026:SF90">
    <property type="entry name" value="IODOTYROSINE DEIODINASE 1"/>
    <property type="match status" value="1"/>
</dbReference>
<evidence type="ECO:0000256" key="1">
    <source>
        <dbReference type="ARBA" id="ARBA00022630"/>
    </source>
</evidence>
<dbReference type="Pfam" id="PF00881">
    <property type="entry name" value="Nitroreductase"/>
    <property type="match status" value="1"/>
</dbReference>
<keyword evidence="1" id="KW-0285">Flavoprotein</keyword>
<dbReference type="AlphaFoldDB" id="X0Z351"/>
<proteinExistence type="predicted"/>
<evidence type="ECO:0000313" key="5">
    <source>
        <dbReference type="EMBL" id="GAG43011.1"/>
    </source>
</evidence>
<name>X0Z351_9ZZZZ</name>
<dbReference type="Gene3D" id="3.40.109.10">
    <property type="entry name" value="NADH Oxidase"/>
    <property type="match status" value="1"/>
</dbReference>